<feature type="transmembrane region" description="Helical" evidence="1">
    <location>
        <begin position="85"/>
        <end position="104"/>
    </location>
</feature>
<feature type="transmembrane region" description="Helical" evidence="1">
    <location>
        <begin position="267"/>
        <end position="285"/>
    </location>
</feature>
<feature type="domain" description="SGNH" evidence="3">
    <location>
        <begin position="447"/>
        <end position="658"/>
    </location>
</feature>
<evidence type="ECO:0000256" key="1">
    <source>
        <dbReference type="SAM" id="Phobius"/>
    </source>
</evidence>
<evidence type="ECO:0000313" key="4">
    <source>
        <dbReference type="EMBL" id="MCH6166464.1"/>
    </source>
</evidence>
<feature type="transmembrane region" description="Helical" evidence="1">
    <location>
        <begin position="370"/>
        <end position="388"/>
    </location>
</feature>
<dbReference type="Pfam" id="PF19040">
    <property type="entry name" value="SGNH"/>
    <property type="match status" value="1"/>
</dbReference>
<evidence type="ECO:0000313" key="5">
    <source>
        <dbReference type="Proteomes" id="UP001299970"/>
    </source>
</evidence>
<keyword evidence="4" id="KW-0808">Transferase</keyword>
<sequence length="668" mass="70828">MTAPGPSGPRAQAPVGAAYRPELQGLRALAVGLVVIYHVWIDRVSGGVDVFFLLTGFLLTGGLVRAAERGVLDVRLQWSRTLRRLIPAASVVLVATVVLSIAVLPQGRWAQTIREIAAAALFMENWQLAADSVDYAARTNMTSVVQHFWSLSIQGQVFLLWPLLVAVVAVSCVGSPARLRPRMTAALASLFVASLAYSAELTITNQPLAYFHTLTRLWEFALGGLLALTIDRIALSPRARIAAGWLGVVGLVACGAAIPVADVFPGVAALWPTGCAALVLVAGRTGSRAGADRLLALGAARYLGDISYSLYLWHWVLLVAYLAVTGEQTVGPGGGAAVILTSLGLAALTHHLVERPVLRRQADGRTGYRIAAAGTTAVLLVAVTWQVVGVRPPEPDAMAGDAAHPGATALRTGAVEPAPLLPPPVSIYDDWVRIEHWDCRSMAAFPMNTCTLPATEPPARRVVLVGDSHVQQLSGALVPIAQQSNWQLTAIIRGACPFSTASEVVADEADCLAWNAAAMDEILAMHPDTVITLASRDARAGLTEKTPPGFVDQWRRLDAAGIAVVALRDTPRFAHSVPDCVQTRPDDLDSCGIARADVYTPAPPWTLLPDVPSNVTFIDTADAVCDPERCPAVIGNVLVYMDDNHLSATYSTTMAGLLADPLHAAVER</sequence>
<dbReference type="InterPro" id="IPR002656">
    <property type="entry name" value="Acyl_transf_3_dom"/>
</dbReference>
<dbReference type="RefSeq" id="WP_241036494.1">
    <property type="nucleotide sequence ID" value="NZ_BAAAJF010000002.1"/>
</dbReference>
<keyword evidence="5" id="KW-1185">Reference proteome</keyword>
<keyword evidence="4" id="KW-0012">Acyltransferase</keyword>
<feature type="transmembrane region" description="Helical" evidence="1">
    <location>
        <begin position="185"/>
        <end position="203"/>
    </location>
</feature>
<keyword evidence="1" id="KW-0812">Transmembrane</keyword>
<dbReference type="Pfam" id="PF01757">
    <property type="entry name" value="Acyl_transf_3"/>
    <property type="match status" value="1"/>
</dbReference>
<feature type="transmembrane region" description="Helical" evidence="1">
    <location>
        <begin position="47"/>
        <end position="64"/>
    </location>
</feature>
<evidence type="ECO:0000259" key="3">
    <source>
        <dbReference type="Pfam" id="PF19040"/>
    </source>
</evidence>
<dbReference type="Proteomes" id="UP001299970">
    <property type="component" value="Unassembled WGS sequence"/>
</dbReference>
<dbReference type="PANTHER" id="PTHR23028:SF53">
    <property type="entry name" value="ACYL_TRANSF_3 DOMAIN-CONTAINING PROTEIN"/>
    <property type="match status" value="1"/>
</dbReference>
<feature type="transmembrane region" description="Helical" evidence="1">
    <location>
        <begin position="242"/>
        <end position="261"/>
    </location>
</feature>
<feature type="transmembrane region" description="Helical" evidence="1">
    <location>
        <begin position="306"/>
        <end position="324"/>
    </location>
</feature>
<evidence type="ECO:0000259" key="2">
    <source>
        <dbReference type="Pfam" id="PF01757"/>
    </source>
</evidence>
<organism evidence="4 5">
    <name type="scientific">Pseudonocardia alaniniphila</name>
    <dbReference type="NCBI Taxonomy" id="75291"/>
    <lineage>
        <taxon>Bacteria</taxon>
        <taxon>Bacillati</taxon>
        <taxon>Actinomycetota</taxon>
        <taxon>Actinomycetes</taxon>
        <taxon>Pseudonocardiales</taxon>
        <taxon>Pseudonocardiaceae</taxon>
        <taxon>Pseudonocardia</taxon>
    </lineage>
</organism>
<keyword evidence="1" id="KW-0472">Membrane</keyword>
<feature type="transmembrane region" description="Helical" evidence="1">
    <location>
        <begin position="209"/>
        <end position="230"/>
    </location>
</feature>
<dbReference type="PANTHER" id="PTHR23028">
    <property type="entry name" value="ACETYLTRANSFERASE"/>
    <property type="match status" value="1"/>
</dbReference>
<dbReference type="InterPro" id="IPR050879">
    <property type="entry name" value="Acyltransferase_3"/>
</dbReference>
<feature type="transmembrane region" description="Helical" evidence="1">
    <location>
        <begin position="153"/>
        <end position="173"/>
    </location>
</feature>
<dbReference type="GO" id="GO:0016746">
    <property type="term" value="F:acyltransferase activity"/>
    <property type="evidence" value="ECO:0007669"/>
    <property type="project" value="UniProtKB-KW"/>
</dbReference>
<accession>A0ABS9TD47</accession>
<gene>
    <name evidence="4" type="ORF">MMF94_12300</name>
</gene>
<reference evidence="4 5" key="1">
    <citation type="submission" date="2022-03" db="EMBL/GenBank/DDBJ databases">
        <title>Pseudonocardia alaer sp. nov., a novel actinomycete isolated from reed forest soil.</title>
        <authorList>
            <person name="Wang L."/>
        </authorList>
    </citation>
    <scope>NUCLEOTIDE SEQUENCE [LARGE SCALE GENOMIC DNA]</scope>
    <source>
        <strain evidence="4 5">Y-16303</strain>
    </source>
</reference>
<comment type="caution">
    <text evidence="4">The sequence shown here is derived from an EMBL/GenBank/DDBJ whole genome shotgun (WGS) entry which is preliminary data.</text>
</comment>
<keyword evidence="1" id="KW-1133">Transmembrane helix</keyword>
<dbReference type="EMBL" id="JAKXMK010000009">
    <property type="protein sequence ID" value="MCH6166464.1"/>
    <property type="molecule type" value="Genomic_DNA"/>
</dbReference>
<dbReference type="InterPro" id="IPR043968">
    <property type="entry name" value="SGNH"/>
</dbReference>
<name>A0ABS9TD47_9PSEU</name>
<proteinExistence type="predicted"/>
<protein>
    <submittedName>
        <fullName evidence="4">Acyltransferase</fullName>
    </submittedName>
</protein>
<feature type="transmembrane region" description="Helical" evidence="1">
    <location>
        <begin position="330"/>
        <end position="349"/>
    </location>
</feature>
<feature type="domain" description="Acyltransferase 3" evidence="2">
    <location>
        <begin position="22"/>
        <end position="348"/>
    </location>
</feature>